<evidence type="ECO:0000313" key="2">
    <source>
        <dbReference type="Proteomes" id="UP001606303"/>
    </source>
</evidence>
<sequence>MPTVFRTRTAVRRTLAAWVLPALAATLIGCSLVNPLANGYLDIEATELQARLNPRFPVQQCKLLVACVELANPQLTLPEGGDRIHLLLDARLSLGTRERTGQIGLSARPRYAADEGQLFLDDLQITQLNFAGLPDDYAALLRQRAPSLVQGQLRAHPVYVINNATTRGTLARQLIKDVTVVDGKLRIRWTPKG</sequence>
<dbReference type="EMBL" id="JBIGIB010000005">
    <property type="protein sequence ID" value="MFG6468540.1"/>
    <property type="molecule type" value="Genomic_DNA"/>
</dbReference>
<evidence type="ECO:0000313" key="1">
    <source>
        <dbReference type="EMBL" id="MFG6468540.1"/>
    </source>
</evidence>
<dbReference type="Gene3D" id="3.15.10.40">
    <property type="entry name" value="Uncharacterised protein PF07273, DUF1439"/>
    <property type="match status" value="1"/>
</dbReference>
<reference evidence="1 2" key="1">
    <citation type="submission" date="2024-08" db="EMBL/GenBank/DDBJ databases">
        <authorList>
            <person name="Lu H."/>
        </authorList>
    </citation>
    <scope>NUCLEOTIDE SEQUENCE [LARGE SCALE GENOMIC DNA]</scope>
    <source>
        <strain evidence="1 2">BYS87W</strain>
    </source>
</reference>
<accession>A0ABW7H3S1</accession>
<gene>
    <name evidence="1" type="ORF">ACG01O_18100</name>
</gene>
<dbReference type="InterPro" id="IPR010835">
    <property type="entry name" value="DUF1439"/>
</dbReference>
<organism evidence="1 2">
    <name type="scientific">Pelomonas baiyunensis</name>
    <dbReference type="NCBI Taxonomy" id="3299026"/>
    <lineage>
        <taxon>Bacteria</taxon>
        <taxon>Pseudomonadati</taxon>
        <taxon>Pseudomonadota</taxon>
        <taxon>Betaproteobacteria</taxon>
        <taxon>Burkholderiales</taxon>
        <taxon>Sphaerotilaceae</taxon>
        <taxon>Roseateles</taxon>
    </lineage>
</organism>
<protein>
    <submittedName>
        <fullName evidence="1">DUF1439 domain-containing protein</fullName>
    </submittedName>
</protein>
<dbReference type="Proteomes" id="UP001606303">
    <property type="component" value="Unassembled WGS sequence"/>
</dbReference>
<proteinExistence type="predicted"/>
<comment type="caution">
    <text evidence="1">The sequence shown here is derived from an EMBL/GenBank/DDBJ whole genome shotgun (WGS) entry which is preliminary data.</text>
</comment>
<keyword evidence="2" id="KW-1185">Reference proteome</keyword>
<dbReference type="PROSITE" id="PS51257">
    <property type="entry name" value="PROKAR_LIPOPROTEIN"/>
    <property type="match status" value="1"/>
</dbReference>
<dbReference type="RefSeq" id="WP_394386784.1">
    <property type="nucleotide sequence ID" value="NZ_JBIGIB010000005.1"/>
</dbReference>
<dbReference type="Pfam" id="PF07273">
    <property type="entry name" value="DUF1439"/>
    <property type="match status" value="1"/>
</dbReference>
<name>A0ABW7H3S1_9BURK</name>